<dbReference type="OrthoDB" id="62952at2759"/>
<dbReference type="EMBL" id="ML978133">
    <property type="protein sequence ID" value="KAF2094676.1"/>
    <property type="molecule type" value="Genomic_DNA"/>
</dbReference>
<reference evidence="3" key="1">
    <citation type="journal article" date="2020" name="Stud. Mycol.">
        <title>101 Dothideomycetes genomes: a test case for predicting lifestyles and emergence of pathogens.</title>
        <authorList>
            <person name="Haridas S."/>
            <person name="Albert R."/>
            <person name="Binder M."/>
            <person name="Bloem J."/>
            <person name="Labutti K."/>
            <person name="Salamov A."/>
            <person name="Andreopoulos B."/>
            <person name="Baker S."/>
            <person name="Barry K."/>
            <person name="Bills G."/>
            <person name="Bluhm B."/>
            <person name="Cannon C."/>
            <person name="Castanera R."/>
            <person name="Culley D."/>
            <person name="Daum C."/>
            <person name="Ezra D."/>
            <person name="Gonzalez J."/>
            <person name="Henrissat B."/>
            <person name="Kuo A."/>
            <person name="Liang C."/>
            <person name="Lipzen A."/>
            <person name="Lutzoni F."/>
            <person name="Magnuson J."/>
            <person name="Mondo S."/>
            <person name="Nolan M."/>
            <person name="Ohm R."/>
            <person name="Pangilinan J."/>
            <person name="Park H.-J."/>
            <person name="Ramirez L."/>
            <person name="Alfaro M."/>
            <person name="Sun H."/>
            <person name="Tritt A."/>
            <person name="Yoshinaga Y."/>
            <person name="Zwiers L.-H."/>
            <person name="Turgeon B."/>
            <person name="Goodwin S."/>
            <person name="Spatafora J."/>
            <person name="Crous P."/>
            <person name="Grigoriev I."/>
        </authorList>
    </citation>
    <scope>NUCLEOTIDE SEQUENCE</scope>
    <source>
        <strain evidence="3">CBS 133067</strain>
    </source>
</reference>
<evidence type="ECO:0000313" key="4">
    <source>
        <dbReference type="Proteomes" id="UP000799772"/>
    </source>
</evidence>
<accession>A0A9P4M1J1</accession>
<comment type="caution">
    <text evidence="3">The sequence shown here is derived from an EMBL/GenBank/DDBJ whole genome shotgun (WGS) entry which is preliminary data.</text>
</comment>
<feature type="region of interest" description="Disordered" evidence="1">
    <location>
        <begin position="268"/>
        <end position="295"/>
    </location>
</feature>
<dbReference type="PANTHER" id="PTHR42085:SF2">
    <property type="entry name" value="F-BOX DOMAIN-CONTAINING PROTEIN"/>
    <property type="match status" value="1"/>
</dbReference>
<organism evidence="3 4">
    <name type="scientific">Rhizodiscina lignyota</name>
    <dbReference type="NCBI Taxonomy" id="1504668"/>
    <lineage>
        <taxon>Eukaryota</taxon>
        <taxon>Fungi</taxon>
        <taxon>Dikarya</taxon>
        <taxon>Ascomycota</taxon>
        <taxon>Pezizomycotina</taxon>
        <taxon>Dothideomycetes</taxon>
        <taxon>Pleosporomycetidae</taxon>
        <taxon>Aulographales</taxon>
        <taxon>Rhizodiscinaceae</taxon>
        <taxon>Rhizodiscina</taxon>
    </lineage>
</organism>
<evidence type="ECO:0000256" key="1">
    <source>
        <dbReference type="SAM" id="MobiDB-lite"/>
    </source>
</evidence>
<dbReference type="PANTHER" id="PTHR42085">
    <property type="entry name" value="F-BOX DOMAIN-CONTAINING PROTEIN"/>
    <property type="match status" value="1"/>
</dbReference>
<proteinExistence type="predicted"/>
<gene>
    <name evidence="3" type="ORF">NA57DRAFT_79851</name>
</gene>
<evidence type="ECO:0000313" key="3">
    <source>
        <dbReference type="EMBL" id="KAF2094676.1"/>
    </source>
</evidence>
<protein>
    <recommendedName>
        <fullName evidence="2">DUF7730 domain-containing protein</fullName>
    </recommendedName>
</protein>
<dbReference type="Proteomes" id="UP000799772">
    <property type="component" value="Unassembled WGS sequence"/>
</dbReference>
<evidence type="ECO:0000259" key="2">
    <source>
        <dbReference type="Pfam" id="PF24864"/>
    </source>
</evidence>
<dbReference type="InterPro" id="IPR056632">
    <property type="entry name" value="DUF7730"/>
</dbReference>
<dbReference type="AlphaFoldDB" id="A0A9P4M1J1"/>
<feature type="region of interest" description="Disordered" evidence="1">
    <location>
        <begin position="239"/>
        <end position="258"/>
    </location>
</feature>
<feature type="region of interest" description="Disordered" evidence="1">
    <location>
        <begin position="1"/>
        <end position="29"/>
    </location>
</feature>
<sequence length="295" mass="33785">MATEAIHSLASTTELQSNSAEPDTPKCHTAGWPAAQKEATFGKLEFLELPAEIRLLVYEQLFGNRAGKTVQVLDHVGDTATTRRVYCVWMSRKSHKPEITLMTTCQQVYDEVKDVLYHRNYFCLFASNVSSPWFDGEASQLQATLLPRIENLALELRIYHDSSIRDWLRTRLMTNSHGSPQRAKSEQNFDGDSELLFWLLEAIPRTVTINWVSLTRPSFWDTRYLSVRTLKRLAKEHDKVRGTAPTLDADRREPDANVQVPAMLKELRDDADKARKLANNKTRRAERKAARQQNA</sequence>
<keyword evidence="4" id="KW-1185">Reference proteome</keyword>
<feature type="domain" description="DUF7730" evidence="2">
    <location>
        <begin position="46"/>
        <end position="166"/>
    </location>
</feature>
<feature type="compositionally biased region" description="Polar residues" evidence="1">
    <location>
        <begin position="9"/>
        <end position="21"/>
    </location>
</feature>
<dbReference type="InterPro" id="IPR038883">
    <property type="entry name" value="AN11006-like"/>
</dbReference>
<name>A0A9P4M1J1_9PEZI</name>
<dbReference type="Pfam" id="PF24864">
    <property type="entry name" value="DUF7730"/>
    <property type="match status" value="1"/>
</dbReference>
<feature type="compositionally biased region" description="Basic residues" evidence="1">
    <location>
        <begin position="276"/>
        <end position="286"/>
    </location>
</feature>